<dbReference type="OrthoDB" id="725917at2"/>
<evidence type="ECO:0008006" key="4">
    <source>
        <dbReference type="Google" id="ProtNLM"/>
    </source>
</evidence>
<dbReference type="InterPro" id="IPR011990">
    <property type="entry name" value="TPR-like_helical_dom_sf"/>
</dbReference>
<reference evidence="2 3" key="1">
    <citation type="submission" date="2013-04" db="EMBL/GenBank/DDBJ databases">
        <title>Zunongwangia sp. 22II14-10F7 Genome Sequencing.</title>
        <authorList>
            <person name="Lai Q."/>
            <person name="Shao Z."/>
        </authorList>
    </citation>
    <scope>NUCLEOTIDE SEQUENCE [LARGE SCALE GENOMIC DNA]</scope>
    <source>
        <strain evidence="2 3">22II14-10F7</strain>
    </source>
</reference>
<sequence length="575" mass="64732">MRIFRKNIIKIGLLSLLIFNLACSDSLTEINVNPNSLSDTEVDIKFVLTDVLSSSAQIQDLLAYDWGELSAATQYLQRDFTSYEENNYQWSPVNYNNFYSPLKNAQYIYERAEIEKDGEVKNYYQAVALIMKAYGFGFLTSAFGDVPFSEALMGENGGEAFQPSYDAQRDVFLGILADLERANELLNSAGVISEVSDADIVYGGDSQKWRRFANSLRLRFYMRLSEKEEINAQAGFANIVQNNLPLLEDNTDNAAVSYVGTDANNSWPGGALNWSNRSEFYRRKPSSTIVNDLIALQDPRLTKWVAPVDVQLTQGTENSLIIENGRLRRYVDLDIQALNIDSNLENDLNTSLFVGLPVALSAPNDFNMGAATLNDFGDAIASLAPNVYLAAAANPHSSYLTPMYSENTNDLVKAVFMNAAEVEFLLAEASVRGWIADNEYDHYENGIQLSFDQYEIYDGDQNAVYNLAEDQLVAFNETLYLENARQILADAADPLQAIIHQKWIALWLTYESWFDWRRTGYPNLNQNIISGTRGQNTPLRFIYSDAYNEANMLDAVNTGLSPAENDQWSQMWLLQ</sequence>
<keyword evidence="3" id="KW-1185">Reference proteome</keyword>
<comment type="caution">
    <text evidence="2">The sequence shown here is derived from an EMBL/GenBank/DDBJ whole genome shotgun (WGS) entry which is preliminary data.</text>
</comment>
<feature type="signal peptide" evidence="1">
    <location>
        <begin position="1"/>
        <end position="24"/>
    </location>
</feature>
<dbReference type="Gene3D" id="1.25.40.390">
    <property type="match status" value="2"/>
</dbReference>
<feature type="chain" id="PRO_5012643663" description="SusD/RagB family nutrient-binding outer membrane lipoprotein" evidence="1">
    <location>
        <begin position="25"/>
        <end position="575"/>
    </location>
</feature>
<dbReference type="Proteomes" id="UP000192746">
    <property type="component" value="Unassembled WGS sequence"/>
</dbReference>
<keyword evidence="1" id="KW-0732">Signal</keyword>
<evidence type="ECO:0000256" key="1">
    <source>
        <dbReference type="SAM" id="SignalP"/>
    </source>
</evidence>
<organism evidence="2 3">
    <name type="scientific">Zunongwangia atlantica 22II14-10F7</name>
    <dbReference type="NCBI Taxonomy" id="1185767"/>
    <lineage>
        <taxon>Bacteria</taxon>
        <taxon>Pseudomonadati</taxon>
        <taxon>Bacteroidota</taxon>
        <taxon>Flavobacteriia</taxon>
        <taxon>Flavobacteriales</taxon>
        <taxon>Flavobacteriaceae</taxon>
        <taxon>Zunongwangia</taxon>
    </lineage>
</organism>
<dbReference type="AlphaFoldDB" id="A0A1Y1T6Z3"/>
<dbReference type="Pfam" id="PF12771">
    <property type="entry name" value="SusD-like_2"/>
    <property type="match status" value="2"/>
</dbReference>
<protein>
    <recommendedName>
        <fullName evidence="4">SusD/RagB family nutrient-binding outer membrane lipoprotein</fullName>
    </recommendedName>
</protein>
<proteinExistence type="predicted"/>
<gene>
    <name evidence="2" type="ORF">IIF7_04831</name>
</gene>
<evidence type="ECO:0000313" key="2">
    <source>
        <dbReference type="EMBL" id="ORL46816.1"/>
    </source>
</evidence>
<accession>A0A1Y1T6Z3</accession>
<evidence type="ECO:0000313" key="3">
    <source>
        <dbReference type="Proteomes" id="UP000192746"/>
    </source>
</evidence>
<dbReference type="STRING" id="1185767.IIF7_04831"/>
<dbReference type="EMBL" id="ARYN01000003">
    <property type="protein sequence ID" value="ORL46816.1"/>
    <property type="molecule type" value="Genomic_DNA"/>
</dbReference>
<dbReference type="InterPro" id="IPR041662">
    <property type="entry name" value="SusD-like_2"/>
</dbReference>
<name>A0A1Y1T6Z3_9FLAO</name>
<dbReference type="SUPFAM" id="SSF48452">
    <property type="entry name" value="TPR-like"/>
    <property type="match status" value="1"/>
</dbReference>
<dbReference type="RefSeq" id="WP_084840541.1">
    <property type="nucleotide sequence ID" value="NZ_ARYN01000003.1"/>
</dbReference>